<feature type="region of interest" description="Disordered" evidence="2">
    <location>
        <begin position="472"/>
        <end position="555"/>
    </location>
</feature>
<feature type="domain" description="PXA" evidence="3">
    <location>
        <begin position="184"/>
        <end position="363"/>
    </location>
</feature>
<dbReference type="EMBL" id="JAVHJO010000006">
    <property type="protein sequence ID" value="KAK6539589.1"/>
    <property type="molecule type" value="Genomic_DNA"/>
</dbReference>
<feature type="compositionally biased region" description="Polar residues" evidence="2">
    <location>
        <begin position="494"/>
        <end position="510"/>
    </location>
</feature>
<evidence type="ECO:0000259" key="3">
    <source>
        <dbReference type="PROSITE" id="PS51207"/>
    </source>
</evidence>
<feature type="region of interest" description="Disordered" evidence="2">
    <location>
        <begin position="820"/>
        <end position="839"/>
    </location>
</feature>
<sequence>MPTSIAEEAGGPHPATSALPIPIEDSLVYQDEEMDSTSRSDAEQSALLSDTVDDDNTPTTILPEASAINTSDPSSNTKLRGGEQASILLEKCLSALSSASETTLIAGLSVIALLLSFMLGKVGLLVVGTILGAMLQAAIQSQNAVPEAVKSLVIRRDSEPKEEEEKEKVKEKVVHEDADFSALNPKVAIALDELCNSIIRDCINSWYLMLVPDDSSFSATCHQHLTQTFVRFSRHLKSKRPADVFVMSVFNISGTMMVFMRELSQALNGTRDIRAGIRTYISTHPKSQLSTMLHTGEQNKILEILASEMISQFAPRDLKNCEPVVTLLRNILRSVILGNMVERFSDPEFINEWIIHLLEHKGESGENKEGVSAVLQAFDRSVAGAAQRNLPKVSTSVPLETRSAGHSPKTRKENIRPASVQYNSTNGTANGAPILNGINDVNGVHRGVSPSPPQLPARMQPLETVQNESLLDEDRESFEEPKNSEDLPRGQYQRLENSAPHSPVSTSLKRSLSNASSAPSISELSMTPQKTSSESSRSEVYQPPPAEPKRPSVGLLNARVTVVDAGPTPNPSRILKTRPKNLFMIQLEPLDTAGRIVMRSYLDFENLHNTLLSIAKISGSNKYIIAYGEGLPTYKDRIIDEVVPLLELYLRIVLSEEHLVKTDVLFKFFEKDEDKKEREKVEKQERQEFSAPWRNSTINFDAVGKNILGTITKAPQAAGEGGKAFFGGIKKALTSQSPSQSPAVERGRETTRTPFSFMSNNTSRSRGNSLARQNEVEDSDASEKTTTGGRANSSMNGSPTEPAAQEPQRGRFSIQLNRWQSNNANPPLPPRRATSAVGARISSLQTIDAADEDLARSTPSLLEQELMGGSGEITMSFDEPSHLSSISLPPPPSEIDSLDARSEAGYSEYKPHIPPAAQWHEGITEQETQYVIESMFSVINELYGLSTAWMIRRSFLNIAKSVMLRPGNSQLQSMRTMIQSDVLQANTKPEVIADYIRQIRKNSLPTTAETAEWEKTKKPRTEEEKEELRRKARVLLSESLPQGLTALLGVNQTKEALYQLFDALQEKDIARGLWTAILRGTIEAVRQ</sequence>
<dbReference type="PROSITE" id="PS51207">
    <property type="entry name" value="PXA"/>
    <property type="match status" value="1"/>
</dbReference>
<dbReference type="InterPro" id="IPR013937">
    <property type="entry name" value="Sorting_nexin_C"/>
</dbReference>
<dbReference type="Gene3D" id="3.30.1520.10">
    <property type="entry name" value="Phox-like domain"/>
    <property type="match status" value="1"/>
</dbReference>
<feature type="compositionally biased region" description="Basic and acidic residues" evidence="2">
    <location>
        <begin position="478"/>
        <end position="488"/>
    </location>
</feature>
<feature type="region of interest" description="Disordered" evidence="2">
    <location>
        <begin position="1"/>
        <end position="79"/>
    </location>
</feature>
<feature type="region of interest" description="Disordered" evidence="2">
    <location>
        <begin position="397"/>
        <end position="434"/>
    </location>
</feature>
<feature type="region of interest" description="Disordered" evidence="2">
    <location>
        <begin position="441"/>
        <end position="460"/>
    </location>
</feature>
<feature type="compositionally biased region" description="Polar residues" evidence="2">
    <location>
        <begin position="752"/>
        <end position="772"/>
    </location>
</feature>
<feature type="compositionally biased region" description="Polar residues" evidence="2">
    <location>
        <begin position="67"/>
        <end position="78"/>
    </location>
</feature>
<accession>A0AAV9XBX6</accession>
<feature type="compositionally biased region" description="Polar residues" evidence="2">
    <location>
        <begin position="526"/>
        <end position="539"/>
    </location>
</feature>
<comment type="similarity">
    <text evidence="1">Belongs to the sorting nexin family.</text>
</comment>
<dbReference type="Proteomes" id="UP001365542">
    <property type="component" value="Unassembled WGS sequence"/>
</dbReference>
<evidence type="ECO:0000256" key="1">
    <source>
        <dbReference type="ARBA" id="ARBA00010883"/>
    </source>
</evidence>
<evidence type="ECO:0000313" key="5">
    <source>
        <dbReference type="Proteomes" id="UP001365542"/>
    </source>
</evidence>
<dbReference type="GO" id="GO:0035091">
    <property type="term" value="F:phosphatidylinositol binding"/>
    <property type="evidence" value="ECO:0007669"/>
    <property type="project" value="InterPro"/>
</dbReference>
<organism evidence="4 5">
    <name type="scientific">Orbilia ellipsospora</name>
    <dbReference type="NCBI Taxonomy" id="2528407"/>
    <lineage>
        <taxon>Eukaryota</taxon>
        <taxon>Fungi</taxon>
        <taxon>Dikarya</taxon>
        <taxon>Ascomycota</taxon>
        <taxon>Pezizomycotina</taxon>
        <taxon>Orbiliomycetes</taxon>
        <taxon>Orbiliales</taxon>
        <taxon>Orbiliaceae</taxon>
        <taxon>Orbilia</taxon>
    </lineage>
</organism>
<name>A0AAV9XBX6_9PEZI</name>
<dbReference type="PANTHER" id="PTHR22775:SF47">
    <property type="entry name" value="MEIOTICALLY UP-REGULATED GENE 122 PROTEIN"/>
    <property type="match status" value="1"/>
</dbReference>
<feature type="compositionally biased region" description="Low complexity" evidence="2">
    <location>
        <begin position="511"/>
        <end position="525"/>
    </location>
</feature>
<feature type="compositionally biased region" description="Basic and acidic residues" evidence="2">
    <location>
        <begin position="1012"/>
        <end position="1026"/>
    </location>
</feature>
<reference evidence="4 5" key="1">
    <citation type="submission" date="2019-10" db="EMBL/GenBank/DDBJ databases">
        <authorList>
            <person name="Palmer J.M."/>
        </authorList>
    </citation>
    <scope>NUCLEOTIDE SEQUENCE [LARGE SCALE GENOMIC DNA]</scope>
    <source>
        <strain evidence="4 5">TWF694</strain>
    </source>
</reference>
<protein>
    <recommendedName>
        <fullName evidence="3">PXA domain-containing protein</fullName>
    </recommendedName>
</protein>
<dbReference type="InterPro" id="IPR036871">
    <property type="entry name" value="PX_dom_sf"/>
</dbReference>
<gene>
    <name evidence="4" type="ORF">TWF694_009798</name>
</gene>
<dbReference type="InterPro" id="IPR003114">
    <property type="entry name" value="Phox_assoc"/>
</dbReference>
<comment type="caution">
    <text evidence="4">The sequence shown here is derived from an EMBL/GenBank/DDBJ whole genome shotgun (WGS) entry which is preliminary data.</text>
</comment>
<dbReference type="PANTHER" id="PTHR22775">
    <property type="entry name" value="SORTING NEXIN"/>
    <property type="match status" value="1"/>
</dbReference>
<feature type="region of interest" description="Disordered" evidence="2">
    <location>
        <begin position="733"/>
        <end position="808"/>
    </location>
</feature>
<dbReference type="SUPFAM" id="SSF64268">
    <property type="entry name" value="PX domain"/>
    <property type="match status" value="1"/>
</dbReference>
<feature type="region of interest" description="Disordered" evidence="2">
    <location>
        <begin position="1007"/>
        <end position="1026"/>
    </location>
</feature>
<proteinExistence type="inferred from homology"/>
<dbReference type="SMART" id="SM00313">
    <property type="entry name" value="PXA"/>
    <property type="match status" value="1"/>
</dbReference>
<dbReference type="Pfam" id="PF08628">
    <property type="entry name" value="Nexin_C"/>
    <property type="match status" value="1"/>
</dbReference>
<evidence type="ECO:0000313" key="4">
    <source>
        <dbReference type="EMBL" id="KAK6539589.1"/>
    </source>
</evidence>
<feature type="compositionally biased region" description="Polar residues" evidence="2">
    <location>
        <begin position="733"/>
        <end position="742"/>
    </location>
</feature>
<dbReference type="AlphaFoldDB" id="A0AAV9XBX6"/>
<dbReference type="Pfam" id="PF02194">
    <property type="entry name" value="PXA"/>
    <property type="match status" value="1"/>
</dbReference>
<dbReference type="CDD" id="cd06093">
    <property type="entry name" value="PX_domain"/>
    <property type="match status" value="1"/>
</dbReference>
<keyword evidence="5" id="KW-1185">Reference proteome</keyword>
<feature type="compositionally biased region" description="Polar residues" evidence="2">
    <location>
        <begin position="420"/>
        <end position="429"/>
    </location>
</feature>
<feature type="compositionally biased region" description="Polar residues" evidence="2">
    <location>
        <begin position="784"/>
        <end position="799"/>
    </location>
</feature>
<evidence type="ECO:0000256" key="2">
    <source>
        <dbReference type="SAM" id="MobiDB-lite"/>
    </source>
</evidence>